<keyword evidence="2" id="KW-1185">Reference proteome</keyword>
<name>A0AA39FW22_9HYME</name>
<evidence type="ECO:0000313" key="2">
    <source>
        <dbReference type="Proteomes" id="UP001168990"/>
    </source>
</evidence>
<reference evidence="1" key="1">
    <citation type="journal article" date="2023" name="bioRxiv">
        <title>Scaffold-level genome assemblies of two parasitoid biocontrol wasps reveal the parthenogenesis mechanism and an associated novel virus.</title>
        <authorList>
            <person name="Inwood S."/>
            <person name="Skelly J."/>
            <person name="Guhlin J."/>
            <person name="Harrop T."/>
            <person name="Goldson S."/>
            <person name="Dearden P."/>
        </authorList>
    </citation>
    <scope>NUCLEOTIDE SEQUENCE</scope>
    <source>
        <strain evidence="1">Irish</strain>
        <tissue evidence="1">Whole body</tissue>
    </source>
</reference>
<reference evidence="1" key="2">
    <citation type="submission" date="2023-03" db="EMBL/GenBank/DDBJ databases">
        <authorList>
            <person name="Inwood S.N."/>
            <person name="Skelly J.G."/>
            <person name="Guhlin J."/>
            <person name="Harrop T.W.R."/>
            <person name="Goldson S.G."/>
            <person name="Dearden P.K."/>
        </authorList>
    </citation>
    <scope>NUCLEOTIDE SEQUENCE</scope>
    <source>
        <strain evidence="1">Irish</strain>
        <tissue evidence="1">Whole body</tissue>
    </source>
</reference>
<dbReference type="AlphaFoldDB" id="A0AA39FW22"/>
<gene>
    <name evidence="1" type="ORF">PV328_001007</name>
</gene>
<organism evidence="1 2">
    <name type="scientific">Microctonus aethiopoides</name>
    <dbReference type="NCBI Taxonomy" id="144406"/>
    <lineage>
        <taxon>Eukaryota</taxon>
        <taxon>Metazoa</taxon>
        <taxon>Ecdysozoa</taxon>
        <taxon>Arthropoda</taxon>
        <taxon>Hexapoda</taxon>
        <taxon>Insecta</taxon>
        <taxon>Pterygota</taxon>
        <taxon>Neoptera</taxon>
        <taxon>Endopterygota</taxon>
        <taxon>Hymenoptera</taxon>
        <taxon>Apocrita</taxon>
        <taxon>Ichneumonoidea</taxon>
        <taxon>Braconidae</taxon>
        <taxon>Euphorinae</taxon>
        <taxon>Microctonus</taxon>
    </lineage>
</organism>
<dbReference type="EMBL" id="JAQQBS010000001">
    <property type="protein sequence ID" value="KAK0176909.1"/>
    <property type="molecule type" value="Genomic_DNA"/>
</dbReference>
<proteinExistence type="predicted"/>
<dbReference type="Proteomes" id="UP001168990">
    <property type="component" value="Unassembled WGS sequence"/>
</dbReference>
<sequence length="120" mass="13434">MPSTITDPASSPAYNTSFIIQSGEPASENIAAEQISRQKQLNAERCRRYRQKCKRLKSGDSDMSTSRGLVADAEEFQNSSNHIENITDDANRRKFQYSGGNCETQGEDEVVDRIIDVQND</sequence>
<evidence type="ECO:0000313" key="1">
    <source>
        <dbReference type="EMBL" id="KAK0176909.1"/>
    </source>
</evidence>
<accession>A0AA39FW22</accession>
<comment type="caution">
    <text evidence="1">The sequence shown here is derived from an EMBL/GenBank/DDBJ whole genome shotgun (WGS) entry which is preliminary data.</text>
</comment>
<protein>
    <submittedName>
        <fullName evidence="1">Uncharacterized protein</fullName>
    </submittedName>
</protein>